<evidence type="ECO:0000313" key="6">
    <source>
        <dbReference type="Proteomes" id="UP000286561"/>
    </source>
</evidence>
<dbReference type="InterPro" id="IPR038084">
    <property type="entry name" value="PduO/GlcC-like_sf"/>
</dbReference>
<name>A0A374NUI6_9FIRM</name>
<evidence type="ECO:0000313" key="5">
    <source>
        <dbReference type="Proteomes" id="UP000283497"/>
    </source>
</evidence>
<sequence length="95" mass="9798">MEGTLLISTKVSQDKAYTACALKCPTCDLADVTKPGESLWSLHNSGDGRIICFGGGYPIKKDGKVIGAIGVSGGTAEEDMAVATYALEKMQGGKA</sequence>
<dbReference type="InterPro" id="IPR052517">
    <property type="entry name" value="GlcG_carb_metab_protein"/>
</dbReference>
<evidence type="ECO:0000313" key="3">
    <source>
        <dbReference type="EMBL" id="RHK42359.1"/>
    </source>
</evidence>
<gene>
    <name evidence="3" type="ORF">DW068_00430</name>
    <name evidence="2" type="ORF">DW972_05070</name>
    <name evidence="1" type="ORF">DXD91_03660</name>
</gene>
<proteinExistence type="predicted"/>
<dbReference type="Proteomes" id="UP000283497">
    <property type="component" value="Unassembled WGS sequence"/>
</dbReference>
<dbReference type="Pfam" id="PF03928">
    <property type="entry name" value="HbpS-like"/>
    <property type="match status" value="1"/>
</dbReference>
<dbReference type="EMBL" id="QSEP01000019">
    <property type="protein sequence ID" value="RGZ84177.1"/>
    <property type="molecule type" value="Genomic_DNA"/>
</dbReference>
<dbReference type="InterPro" id="IPR005624">
    <property type="entry name" value="PduO/GlcC-like"/>
</dbReference>
<dbReference type="Gene3D" id="3.30.450.150">
    <property type="entry name" value="Haem-degrading domain"/>
    <property type="match status" value="1"/>
</dbReference>
<dbReference type="AlphaFoldDB" id="A0A374NUI6"/>
<evidence type="ECO:0000313" key="1">
    <source>
        <dbReference type="EMBL" id="RGI90889.1"/>
    </source>
</evidence>
<accession>A0A374NUI6</accession>
<evidence type="ECO:0000313" key="2">
    <source>
        <dbReference type="EMBL" id="RGZ84177.1"/>
    </source>
</evidence>
<dbReference type="PANTHER" id="PTHR34309">
    <property type="entry name" value="SLR1406 PROTEIN"/>
    <property type="match status" value="1"/>
</dbReference>
<dbReference type="EMBL" id="QRNJ01000001">
    <property type="protein sequence ID" value="RHK42359.1"/>
    <property type="molecule type" value="Genomic_DNA"/>
</dbReference>
<organism evidence="1 4">
    <name type="scientific">Anaerobutyricum hallii</name>
    <dbReference type="NCBI Taxonomy" id="39488"/>
    <lineage>
        <taxon>Bacteria</taxon>
        <taxon>Bacillati</taxon>
        <taxon>Bacillota</taxon>
        <taxon>Clostridia</taxon>
        <taxon>Lachnospirales</taxon>
        <taxon>Lachnospiraceae</taxon>
        <taxon>Anaerobutyricum</taxon>
    </lineage>
</organism>
<reference evidence="4 5" key="1">
    <citation type="submission" date="2018-08" db="EMBL/GenBank/DDBJ databases">
        <title>A genome reference for cultivated species of the human gut microbiota.</title>
        <authorList>
            <person name="Zou Y."/>
            <person name="Xue W."/>
            <person name="Luo G."/>
        </authorList>
    </citation>
    <scope>NUCLEOTIDE SEQUENCE [LARGE SCALE GENOMIC DNA]</scope>
    <source>
        <strain evidence="3 5">AF45-14BH</strain>
        <strain evidence="2 6">AM48-23BH</strain>
        <strain evidence="1 4">TM10-1AC</strain>
    </source>
</reference>
<evidence type="ECO:0000313" key="4">
    <source>
        <dbReference type="Proteomes" id="UP000262524"/>
    </source>
</evidence>
<dbReference type="EMBL" id="QSOE01000014">
    <property type="protein sequence ID" value="RGI90889.1"/>
    <property type="molecule type" value="Genomic_DNA"/>
</dbReference>
<dbReference type="PANTHER" id="PTHR34309:SF1">
    <property type="entry name" value="PROTEIN GLCG"/>
    <property type="match status" value="1"/>
</dbReference>
<comment type="caution">
    <text evidence="1">The sequence shown here is derived from an EMBL/GenBank/DDBJ whole genome shotgun (WGS) entry which is preliminary data.</text>
</comment>
<protein>
    <submittedName>
        <fullName evidence="1">Heme-binding protein</fullName>
    </submittedName>
</protein>
<dbReference type="Proteomes" id="UP000286561">
    <property type="component" value="Unassembled WGS sequence"/>
</dbReference>
<dbReference type="SUPFAM" id="SSF143744">
    <property type="entry name" value="GlcG-like"/>
    <property type="match status" value="1"/>
</dbReference>
<dbReference type="Proteomes" id="UP000262524">
    <property type="component" value="Unassembled WGS sequence"/>
</dbReference>